<dbReference type="EMBL" id="VXIV02000014">
    <property type="protein sequence ID" value="KAF6041623.1"/>
    <property type="molecule type" value="Genomic_DNA"/>
</dbReference>
<keyword evidence="1" id="KW-0472">Membrane</keyword>
<reference evidence="2" key="1">
    <citation type="submission" date="2020-06" db="EMBL/GenBank/DDBJ databases">
        <title>Draft genome of Bugula neritina, a colonial animal packing powerful symbionts and potential medicines.</title>
        <authorList>
            <person name="Rayko M."/>
        </authorList>
    </citation>
    <scope>NUCLEOTIDE SEQUENCE [LARGE SCALE GENOMIC DNA]</scope>
    <source>
        <strain evidence="2">Kwan_BN1</strain>
    </source>
</reference>
<feature type="transmembrane region" description="Helical" evidence="1">
    <location>
        <begin position="188"/>
        <end position="209"/>
    </location>
</feature>
<comment type="caution">
    <text evidence="2">The sequence shown here is derived from an EMBL/GenBank/DDBJ whole genome shotgun (WGS) entry which is preliminary data.</text>
</comment>
<organism evidence="2 3">
    <name type="scientific">Bugula neritina</name>
    <name type="common">Brown bryozoan</name>
    <name type="synonym">Sertularia neritina</name>
    <dbReference type="NCBI Taxonomy" id="10212"/>
    <lineage>
        <taxon>Eukaryota</taxon>
        <taxon>Metazoa</taxon>
        <taxon>Spiralia</taxon>
        <taxon>Lophotrochozoa</taxon>
        <taxon>Bryozoa</taxon>
        <taxon>Gymnolaemata</taxon>
        <taxon>Cheilostomatida</taxon>
        <taxon>Flustrina</taxon>
        <taxon>Buguloidea</taxon>
        <taxon>Bugulidae</taxon>
        <taxon>Bugula</taxon>
    </lineage>
</organism>
<dbReference type="Gene3D" id="3.40.50.300">
    <property type="entry name" value="P-loop containing nucleotide triphosphate hydrolases"/>
    <property type="match status" value="1"/>
</dbReference>
<evidence type="ECO:0000313" key="3">
    <source>
        <dbReference type="Proteomes" id="UP000593567"/>
    </source>
</evidence>
<protein>
    <submittedName>
        <fullName evidence="2">CNP</fullName>
    </submittedName>
</protein>
<dbReference type="Pfam" id="PF13671">
    <property type="entry name" value="AAA_33"/>
    <property type="match status" value="1"/>
</dbReference>
<dbReference type="AlphaFoldDB" id="A0A7J7KU15"/>
<keyword evidence="1" id="KW-1133">Transmembrane helix</keyword>
<dbReference type="OrthoDB" id="3231855at2759"/>
<dbReference type="Proteomes" id="UP000593567">
    <property type="component" value="Unassembled WGS sequence"/>
</dbReference>
<dbReference type="Gene3D" id="3.90.1740.10">
    <property type="entry name" value="2',3'-cyclic nucleotide 3'-phosphodiesterase superfamily"/>
    <property type="match status" value="1"/>
</dbReference>
<sequence>MFSGHYSYDASNSTTETFIFNVVDYFNMAESLGFERLSLSERTSPSEIEVKNLTQPASVKFIADSNLMIIMRGVPGTGKSTIVNYLMESLSTDCLCSADNFFIRNGKYVFDKTQIKQAHTFCQQKAEKFCTEGHSVVIIDNTNVMRWETDFYVDLAYKHGYVVVMITPLAQDTASPRTLAQRNKHKSLLILLKSVICISVYSAFILCLVSRKRSAMKLMDIRTKALEKLRQKGYARTRFSSPRNTILHVTSKYLGQSKNANQLLQQLSTHIGSIGAIKVTSVVVTKRTIAARVCLDKASQEYYFNDMEGFSGNKPAVPRGLKGICSSYYTGGSKWN</sequence>
<dbReference type="PANTHER" id="PTHR13308:SF40">
    <property type="entry name" value="NEDD4-BINDING PROTEIN 2-LIKE 1"/>
    <property type="match status" value="1"/>
</dbReference>
<keyword evidence="1" id="KW-0812">Transmembrane</keyword>
<dbReference type="InterPro" id="IPR026302">
    <property type="entry name" value="NEDD4-bd_p2"/>
</dbReference>
<proteinExistence type="predicted"/>
<dbReference type="SUPFAM" id="SSF52540">
    <property type="entry name" value="P-loop containing nucleoside triphosphate hydrolases"/>
    <property type="match status" value="1"/>
</dbReference>
<dbReference type="PANTHER" id="PTHR13308">
    <property type="entry name" value="NEDD4-BINDING PROTEIN 2-LIKE 1"/>
    <property type="match status" value="1"/>
</dbReference>
<accession>A0A7J7KU15</accession>
<evidence type="ECO:0000256" key="1">
    <source>
        <dbReference type="SAM" id="Phobius"/>
    </source>
</evidence>
<dbReference type="InterPro" id="IPR027417">
    <property type="entry name" value="P-loop_NTPase"/>
</dbReference>
<keyword evidence="3" id="KW-1185">Reference proteome</keyword>
<gene>
    <name evidence="2" type="ORF">EB796_000068</name>
</gene>
<name>A0A7J7KU15_BUGNE</name>
<evidence type="ECO:0000313" key="2">
    <source>
        <dbReference type="EMBL" id="KAF6041623.1"/>
    </source>
</evidence>